<dbReference type="GO" id="GO:0032543">
    <property type="term" value="P:mitochondrial translation"/>
    <property type="evidence" value="ECO:0000318"/>
    <property type="project" value="GO_Central"/>
</dbReference>
<dbReference type="InParanoid" id="F6VBG8"/>
<dbReference type="SUPFAM" id="SSF75304">
    <property type="entry name" value="Amidase signature (AS) enzymes"/>
    <property type="match status" value="2"/>
</dbReference>
<dbReference type="InterPro" id="IPR023631">
    <property type="entry name" value="Amidase_dom"/>
</dbReference>
<feature type="domain" description="Amidase" evidence="1">
    <location>
        <begin position="254"/>
        <end position="462"/>
    </location>
</feature>
<feature type="domain" description="Amidase" evidence="1">
    <location>
        <begin position="29"/>
        <end position="169"/>
    </location>
</feature>
<dbReference type="Gene3D" id="3.90.1300.10">
    <property type="entry name" value="Amidase signature (AS) domain"/>
    <property type="match status" value="2"/>
</dbReference>
<dbReference type="Ensembl" id="ENSCINT00000027384.2">
    <property type="protein sequence ID" value="ENSCINP00000027138.2"/>
    <property type="gene ID" value="ENSCING00000001118.3"/>
</dbReference>
<dbReference type="GeneTree" id="ENSGT00550000074866"/>
<dbReference type="PANTHER" id="PTHR11895:SF7">
    <property type="entry name" value="GLUTAMYL-TRNA(GLN) AMIDOTRANSFERASE SUBUNIT A, MITOCHONDRIAL"/>
    <property type="match status" value="1"/>
</dbReference>
<dbReference type="GO" id="GO:0070681">
    <property type="term" value="P:glutaminyl-tRNAGln biosynthesis via transamidation"/>
    <property type="evidence" value="ECO:0000318"/>
    <property type="project" value="GO_Central"/>
</dbReference>
<reference evidence="3" key="1">
    <citation type="journal article" date="2002" name="Science">
        <title>The draft genome of Ciona intestinalis: insights into chordate and vertebrate origins.</title>
        <authorList>
            <person name="Dehal P."/>
            <person name="Satou Y."/>
            <person name="Campbell R.K."/>
            <person name="Chapman J."/>
            <person name="Degnan B."/>
            <person name="De Tomaso A."/>
            <person name="Davidson B."/>
            <person name="Di Gregorio A."/>
            <person name="Gelpke M."/>
            <person name="Goodstein D.M."/>
            <person name="Harafuji N."/>
            <person name="Hastings K.E."/>
            <person name="Ho I."/>
            <person name="Hotta K."/>
            <person name="Huang W."/>
            <person name="Kawashima T."/>
            <person name="Lemaire P."/>
            <person name="Martinez D."/>
            <person name="Meinertzhagen I.A."/>
            <person name="Necula S."/>
            <person name="Nonaka M."/>
            <person name="Putnam N."/>
            <person name="Rash S."/>
            <person name="Saiga H."/>
            <person name="Satake M."/>
            <person name="Terry A."/>
            <person name="Yamada L."/>
            <person name="Wang H.G."/>
            <person name="Awazu S."/>
            <person name="Azumi K."/>
            <person name="Boore J."/>
            <person name="Branno M."/>
            <person name="Chin-Bow S."/>
            <person name="DeSantis R."/>
            <person name="Doyle S."/>
            <person name="Francino P."/>
            <person name="Keys D.N."/>
            <person name="Haga S."/>
            <person name="Hayashi H."/>
            <person name="Hino K."/>
            <person name="Imai K.S."/>
            <person name="Inaba K."/>
            <person name="Kano S."/>
            <person name="Kobayashi K."/>
            <person name="Kobayashi M."/>
            <person name="Lee B.I."/>
            <person name="Makabe K.W."/>
            <person name="Manohar C."/>
            <person name="Matassi G."/>
            <person name="Medina M."/>
            <person name="Mochizuki Y."/>
            <person name="Mount S."/>
            <person name="Morishita T."/>
            <person name="Miura S."/>
            <person name="Nakayama A."/>
            <person name="Nishizaka S."/>
            <person name="Nomoto H."/>
            <person name="Ohta F."/>
            <person name="Oishi K."/>
            <person name="Rigoutsos I."/>
            <person name="Sano M."/>
            <person name="Sasaki A."/>
            <person name="Sasakura Y."/>
            <person name="Shoguchi E."/>
            <person name="Shin-i T."/>
            <person name="Spagnuolo A."/>
            <person name="Stainier D."/>
            <person name="Suzuki M.M."/>
            <person name="Tassy O."/>
            <person name="Takatori N."/>
            <person name="Tokuoka M."/>
            <person name="Yagi K."/>
            <person name="Yoshizaki F."/>
            <person name="Wada S."/>
            <person name="Zhang C."/>
            <person name="Hyatt P.D."/>
            <person name="Larimer F."/>
            <person name="Detter C."/>
            <person name="Doggett N."/>
            <person name="Glavina T."/>
            <person name="Hawkins T."/>
            <person name="Richardson P."/>
            <person name="Lucas S."/>
            <person name="Kohara Y."/>
            <person name="Levine M."/>
            <person name="Satoh N."/>
            <person name="Rokhsar D.S."/>
        </authorList>
    </citation>
    <scope>NUCLEOTIDE SEQUENCE [LARGE SCALE GENOMIC DNA]</scope>
</reference>
<sequence>MASNGILQKSTVQIASLIRNGAISKDVVARECYKRIEEIKPLNAFITVVDDHTNKNHGSTDLPLHGVPFAVKDNFSTVGVRTTCASNMLKDYVPTFNATVVDRLLKAGAVMMGKTNMDEFAMGSGSVNSLFGPVRSPWLYDFNNTDNSDWFICGGSSGGSAVAVATGASYFITLAKFYGSACFWRVRLQSVGLGRLYLQPCLIELIYINSIIYAELCVNFIIQHPVWEALEFYYDPRPYRKILQNLAETLVFVCAFSKEYNVPGMSPEVIEAWNRTADIFENAGARVVQVSLPHTEYSIPCYQVLGAAEVASNMARFDGLEFGHRVEGDYTEKMYARSRSEGFNETVAGRILAGNYFLLKSNYEKYYEKAMKVRRLITDDFLNIFSTSVDILLTPAMVSPSPLYSEFNQRSNRHRTVEHDVCLQPVNLAGVPAISVPVNLSQNGLPISMQLISAHFNDSTLLSTAKFLEQSVSFPCFKFPDII</sequence>
<dbReference type="GO" id="GO:0005739">
    <property type="term" value="C:mitochondrion"/>
    <property type="evidence" value="ECO:0000318"/>
    <property type="project" value="GO_Central"/>
</dbReference>
<reference evidence="2" key="3">
    <citation type="submission" date="2025-09" db="UniProtKB">
        <authorList>
            <consortium name="Ensembl"/>
        </authorList>
    </citation>
    <scope>IDENTIFICATION</scope>
</reference>
<evidence type="ECO:0000259" key="1">
    <source>
        <dbReference type="Pfam" id="PF01425"/>
    </source>
</evidence>
<dbReference type="InterPro" id="IPR036928">
    <property type="entry name" value="AS_sf"/>
</dbReference>
<accession>F6VBG8</accession>
<organism evidence="2 3">
    <name type="scientific">Ciona intestinalis</name>
    <name type="common">Transparent sea squirt</name>
    <name type="synonym">Ascidia intestinalis</name>
    <dbReference type="NCBI Taxonomy" id="7719"/>
    <lineage>
        <taxon>Eukaryota</taxon>
        <taxon>Metazoa</taxon>
        <taxon>Chordata</taxon>
        <taxon>Tunicata</taxon>
        <taxon>Ascidiacea</taxon>
        <taxon>Phlebobranchia</taxon>
        <taxon>Cionidae</taxon>
        <taxon>Ciona</taxon>
    </lineage>
</organism>
<dbReference type="PANTHER" id="PTHR11895">
    <property type="entry name" value="TRANSAMIDASE"/>
    <property type="match status" value="1"/>
</dbReference>
<proteinExistence type="predicted"/>
<protein>
    <recommendedName>
        <fullName evidence="1">Amidase domain-containing protein</fullName>
    </recommendedName>
</protein>
<reference evidence="2" key="2">
    <citation type="submission" date="2025-08" db="UniProtKB">
        <authorList>
            <consortium name="Ensembl"/>
        </authorList>
    </citation>
    <scope>IDENTIFICATION</scope>
</reference>
<dbReference type="OMA" id="QPASYCG"/>
<keyword evidence="3" id="KW-1185">Reference proteome</keyword>
<dbReference type="FunCoup" id="F6VBG8">
    <property type="interactions" value="361"/>
</dbReference>
<name>F6VBG8_CIOIN</name>
<evidence type="ECO:0000313" key="3">
    <source>
        <dbReference type="Proteomes" id="UP000008144"/>
    </source>
</evidence>
<evidence type="ECO:0000313" key="2">
    <source>
        <dbReference type="Ensembl" id="ENSCINP00000027138.2"/>
    </source>
</evidence>
<dbReference type="GO" id="GO:0003824">
    <property type="term" value="F:catalytic activity"/>
    <property type="evidence" value="ECO:0007669"/>
    <property type="project" value="InterPro"/>
</dbReference>
<dbReference type="STRING" id="7719.ENSCINP00000027138"/>
<dbReference type="AlphaFoldDB" id="F6VBG8"/>
<dbReference type="Proteomes" id="UP000008144">
    <property type="component" value="Unassembled WGS sequence"/>
</dbReference>
<dbReference type="Pfam" id="PF01425">
    <property type="entry name" value="Amidase"/>
    <property type="match status" value="2"/>
</dbReference>
<dbReference type="GO" id="GO:0030956">
    <property type="term" value="C:glutamyl-tRNA(Gln) amidotransferase complex"/>
    <property type="evidence" value="ECO:0000318"/>
    <property type="project" value="GO_Central"/>
</dbReference>
<dbReference type="HOGENOM" id="CLU_009600_7_6_1"/>
<dbReference type="InterPro" id="IPR000120">
    <property type="entry name" value="Amidase"/>
</dbReference>